<dbReference type="NCBIfam" id="TIGR02228">
    <property type="entry name" value="sigpep_I_arch"/>
    <property type="match status" value="1"/>
</dbReference>
<keyword evidence="3" id="KW-0472">Membrane</keyword>
<feature type="transmembrane region" description="Helical" evidence="3">
    <location>
        <begin position="96"/>
        <end position="116"/>
    </location>
</feature>
<organism evidence="4 5">
    <name type="scientific">Leucobacter coleopterorum</name>
    <dbReference type="NCBI Taxonomy" id="2714933"/>
    <lineage>
        <taxon>Bacteria</taxon>
        <taxon>Bacillati</taxon>
        <taxon>Actinomycetota</taxon>
        <taxon>Actinomycetes</taxon>
        <taxon>Micrococcales</taxon>
        <taxon>Microbacteriaceae</taxon>
        <taxon>Leucobacter</taxon>
    </lineage>
</organism>
<gene>
    <name evidence="4" type="ORF">G7066_12640</name>
</gene>
<feature type="transmembrane region" description="Helical" evidence="3">
    <location>
        <begin position="122"/>
        <end position="140"/>
    </location>
</feature>
<evidence type="ECO:0000256" key="1">
    <source>
        <dbReference type="NCBIfam" id="TIGR02228"/>
    </source>
</evidence>
<dbReference type="EMBL" id="CP049933">
    <property type="protein sequence ID" value="QIM19204.1"/>
    <property type="molecule type" value="Genomic_DNA"/>
</dbReference>
<name>A0ABX6K1Y3_9MICO</name>
<dbReference type="InterPro" id="IPR001733">
    <property type="entry name" value="Peptidase_S26B"/>
</dbReference>
<evidence type="ECO:0000313" key="4">
    <source>
        <dbReference type="EMBL" id="QIM19204.1"/>
    </source>
</evidence>
<feature type="region of interest" description="Disordered" evidence="2">
    <location>
        <begin position="146"/>
        <end position="169"/>
    </location>
</feature>
<keyword evidence="3" id="KW-0812">Transmembrane</keyword>
<reference evidence="4 5" key="1">
    <citation type="submission" date="2020-03" db="EMBL/GenBank/DDBJ databases">
        <title>Leucobacter sp. nov., isolated from beetles.</title>
        <authorList>
            <person name="Hyun D.-W."/>
            <person name="Bae J.-W."/>
        </authorList>
    </citation>
    <scope>NUCLEOTIDE SEQUENCE [LARGE SCALE GENOMIC DNA]</scope>
    <source>
        <strain evidence="4 5">HDW9A</strain>
    </source>
</reference>
<protein>
    <recommendedName>
        <fullName evidence="1">Signal peptidase I</fullName>
        <ecNumber evidence="1">3.4.21.89</ecNumber>
    </recommendedName>
</protein>
<accession>A0ABX6K1Y3</accession>
<evidence type="ECO:0000313" key="5">
    <source>
        <dbReference type="Proteomes" id="UP000503441"/>
    </source>
</evidence>
<dbReference type="RefSeq" id="WP_166331448.1">
    <property type="nucleotide sequence ID" value="NZ_CP049933.1"/>
</dbReference>
<keyword evidence="4" id="KW-0378">Hydrolase</keyword>
<proteinExistence type="predicted"/>
<dbReference type="GO" id="GO:0009003">
    <property type="term" value="F:signal peptidase activity"/>
    <property type="evidence" value="ECO:0007669"/>
    <property type="project" value="UniProtKB-EC"/>
</dbReference>
<evidence type="ECO:0000256" key="3">
    <source>
        <dbReference type="SAM" id="Phobius"/>
    </source>
</evidence>
<sequence length="169" mass="18298">MPGRALHHCFSRGSDRWYQTLGGDFGVDGTNDSHGDLTFARTIPSSDVKVGDILTVERPNNQGQVTHRVVAIQEVKGGHSFTLKGDANQVNDFDNYLFAEVGEVIGWIPYVGYLALALKSKIGLAVAIAVLVGLLILTIMDPQKLRSDKRSDGKPADTHSEELNPVQAA</sequence>
<dbReference type="EC" id="3.4.21.89" evidence="1"/>
<evidence type="ECO:0000256" key="2">
    <source>
        <dbReference type="SAM" id="MobiDB-lite"/>
    </source>
</evidence>
<dbReference type="Proteomes" id="UP000503441">
    <property type="component" value="Chromosome"/>
</dbReference>
<keyword evidence="5" id="KW-1185">Reference proteome</keyword>
<feature type="compositionally biased region" description="Basic and acidic residues" evidence="2">
    <location>
        <begin position="146"/>
        <end position="162"/>
    </location>
</feature>
<keyword evidence="3" id="KW-1133">Transmembrane helix</keyword>